<sequence length="1203" mass="135340">MTMVPLVNEIRMFAHSFISISSGVVISLILFISEANGITNWSSNQCAQYNHECDPHSLHPCCGSILSCKLKESTNEFICGEKTKLGASCVSDVDCNEITHAKCSREKKCVCRANNLRFSETYCAPLLGEFCWKNETCVTRNSLCIDNECRCRENYSASDGHCLPVVGSLRCSYDSDCARIRFAKCSKNNNCVCSLNTAVINNTTCESLLVNYCTTHSDCQPINSICKNNKCQCMPRYVAVNGNQCIQSHLGMSCTNDDFCKDSYLVNQGAYISSLDTIYPPRDECRVKNANCLYNTCWYNSTKGFSGKFCTQDENCYGSLIGEGCSDDKDCQPYFSRCFHGRCQCKDDYSFYSIYNCRPKFLDQDCRDNADCSAIINAECKNFKCACKINYGKFDEMACFSLLGNSCTINTECIVNNSVCSDKVCKCRKDYMPLSNHKCLSKILKQECITDYDCQTIEFSYCSEQSRCTCNQNYVALNETKCAALLGEYCSDDNPCWGANTLCHDNKCNCKQHYKDNFNYQCVPSVYLGESCENNDDCMMIQHAQCSTNKKCFCQEAYIAVNARACKALLDALGKQCNELEDCSIILNSVCSSNGICICAPNYFAFSKYLCVPTINSHCSSDKECMSGGFRCVDSKCQCIHGYTAISADRCVKTNSLYSCNETSECSDSWHWNCASNGKCVCHLDNFALNNSTCLPLLNGYCWKDNQCLAENSVCIDYRCGCNPNHVQAASNLCHAKCSTEKKCDCRANNLRLNETYCAPSLGGLCWKNETCVTRNSLCIDNECRCRKNYSASEDQCLPVIGSLRCRYDRDCARMRFAKCSKNKYCVCSLNTAVINNTSCESLLVNYCTTHSDCQPINSICNNNKCQCRPEYVAVNGNQCIRPELGMSCTNDDFCKVLISNTICTENKTCICDQDSYLVNQGAYISSLDTIYPPRDECRVKNANCLYNTCWYNSTKGFSGKFCTQDENCYGSLIGEDCSDDKDCQPYFSRCFHGRCECKDDYSFYSIYNCRPKFLDQDCRDNADCSAIINAECKNFKCACKINYGKFDEIACFSLLGNKCTINTECIVNNSVCSDKVCKCRKDYMPLSNHKCLSKILKRECITDYDCHTIKFSSCSEQSKCTCNQKYVALDETKCAALLGEYCSDDNSCWGANTLCHDNKCCCKQHFKDNFNYQCVPSKYMFAYLLFIIFDGNISTSVSRRIM</sequence>
<evidence type="ECO:0000259" key="2">
    <source>
        <dbReference type="SMART" id="SM00181"/>
    </source>
</evidence>
<feature type="domain" description="EGF-like" evidence="2">
    <location>
        <begin position="212"/>
        <end position="246"/>
    </location>
</feature>
<dbReference type="SMART" id="SM00181">
    <property type="entry name" value="EGF"/>
    <property type="match status" value="11"/>
</dbReference>
<name>A0A8J2H9L2_COTCN</name>
<keyword evidence="1" id="KW-0812">Transmembrane</keyword>
<dbReference type="InterPro" id="IPR000742">
    <property type="entry name" value="EGF"/>
</dbReference>
<dbReference type="OrthoDB" id="504708at2759"/>
<reference evidence="3" key="1">
    <citation type="submission" date="2021-04" db="EMBL/GenBank/DDBJ databases">
        <authorList>
            <person name="Chebbi M.A.C M."/>
        </authorList>
    </citation>
    <scope>NUCLEOTIDE SEQUENCE</scope>
</reference>
<gene>
    <name evidence="3" type="ORF">HICCMSTLAB_LOCUS3829</name>
</gene>
<dbReference type="PANTHER" id="PTHR39069">
    <property type="entry name" value="ECDYSONE-INDUCIBLE GENE E1, ISOFORM A"/>
    <property type="match status" value="1"/>
</dbReference>
<keyword evidence="4" id="KW-1185">Reference proteome</keyword>
<keyword evidence="1" id="KW-1133">Transmembrane helix</keyword>
<keyword evidence="1" id="KW-0472">Membrane</keyword>
<proteinExistence type="predicted"/>
<feature type="domain" description="EGF-like" evidence="2">
    <location>
        <begin position="839"/>
        <end position="881"/>
    </location>
</feature>
<dbReference type="AlphaFoldDB" id="A0A8J2H9L2"/>
<organism evidence="3 4">
    <name type="scientific">Cotesia congregata</name>
    <name type="common">Parasitoid wasp</name>
    <name type="synonym">Apanteles congregatus</name>
    <dbReference type="NCBI Taxonomy" id="51543"/>
    <lineage>
        <taxon>Eukaryota</taxon>
        <taxon>Metazoa</taxon>
        <taxon>Ecdysozoa</taxon>
        <taxon>Arthropoda</taxon>
        <taxon>Hexapoda</taxon>
        <taxon>Insecta</taxon>
        <taxon>Pterygota</taxon>
        <taxon>Neoptera</taxon>
        <taxon>Endopterygota</taxon>
        <taxon>Hymenoptera</taxon>
        <taxon>Apocrita</taxon>
        <taxon>Ichneumonoidea</taxon>
        <taxon>Braconidae</taxon>
        <taxon>Microgastrinae</taxon>
        <taxon>Cotesia</taxon>
    </lineage>
</organism>
<dbReference type="Pfam" id="PF01683">
    <property type="entry name" value="EB"/>
    <property type="match status" value="1"/>
</dbReference>
<evidence type="ECO:0000313" key="4">
    <source>
        <dbReference type="Proteomes" id="UP000786811"/>
    </source>
</evidence>
<feature type="transmembrane region" description="Helical" evidence="1">
    <location>
        <begin position="12"/>
        <end position="32"/>
    </location>
</feature>
<feature type="domain" description="EGF-like" evidence="2">
    <location>
        <begin position="582"/>
        <end position="612"/>
    </location>
</feature>
<feature type="domain" description="EGF-like" evidence="2">
    <location>
        <begin position="398"/>
        <end position="440"/>
    </location>
</feature>
<dbReference type="InterPro" id="IPR006149">
    <property type="entry name" value="EB_dom"/>
</dbReference>
<dbReference type="Proteomes" id="UP000786811">
    <property type="component" value="Unassembled WGS sequence"/>
</dbReference>
<accession>A0A8J2H9L2</accession>
<feature type="domain" description="EGF-like" evidence="2">
    <location>
        <begin position="324"/>
        <end position="358"/>
    </location>
</feature>
<comment type="caution">
    <text evidence="3">The sequence shown here is derived from an EMBL/GenBank/DDBJ whole genome shotgun (WGS) entry which is preliminary data.</text>
</comment>
<evidence type="ECO:0000313" key="3">
    <source>
        <dbReference type="EMBL" id="CAG5083402.1"/>
    </source>
</evidence>
<feature type="domain" description="EGF-like" evidence="2">
    <location>
        <begin position="977"/>
        <end position="1011"/>
    </location>
</feature>
<protein>
    <recommendedName>
        <fullName evidence="2">EGF-like domain-containing protein</fullName>
    </recommendedName>
</protein>
<feature type="domain" description="EGF-like" evidence="2">
    <location>
        <begin position="489"/>
        <end position="523"/>
    </location>
</feature>
<dbReference type="PANTHER" id="PTHR39069:SF8">
    <property type="entry name" value="FI17111P1"/>
    <property type="match status" value="1"/>
</dbReference>
<feature type="domain" description="EGF-like" evidence="2">
    <location>
        <begin position="757"/>
        <end position="798"/>
    </location>
</feature>
<feature type="domain" description="EGF-like" evidence="2">
    <location>
        <begin position="122"/>
        <end position="163"/>
    </location>
</feature>
<dbReference type="EMBL" id="CAJNRD030001118">
    <property type="protein sequence ID" value="CAG5083402.1"/>
    <property type="molecule type" value="Genomic_DNA"/>
</dbReference>
<feature type="domain" description="EGF-like" evidence="2">
    <location>
        <begin position="618"/>
        <end position="652"/>
    </location>
</feature>
<feature type="domain" description="EGF-like" evidence="2">
    <location>
        <begin position="1051"/>
        <end position="1093"/>
    </location>
</feature>
<evidence type="ECO:0000256" key="1">
    <source>
        <dbReference type="SAM" id="Phobius"/>
    </source>
</evidence>